<comment type="subcellular location">
    <subcellularLocation>
        <location evidence="2">Cell membrane</location>
        <topology evidence="2">Lipid-anchor</topology>
    </subcellularLocation>
</comment>
<organism evidence="4 5">
    <name type="scientific">Granulicella mallensis (strain ATCC BAA-1857 / DSM 23137 / MP5ACTX8)</name>
    <dbReference type="NCBI Taxonomy" id="682795"/>
    <lineage>
        <taxon>Bacteria</taxon>
        <taxon>Pseudomonadati</taxon>
        <taxon>Acidobacteriota</taxon>
        <taxon>Terriglobia</taxon>
        <taxon>Terriglobales</taxon>
        <taxon>Acidobacteriaceae</taxon>
        <taxon>Granulicella</taxon>
    </lineage>
</organism>
<keyword evidence="2" id="KW-0472">Membrane</keyword>
<dbReference type="AlphaFoldDB" id="G8NP86"/>
<dbReference type="OrthoDB" id="9783163at2"/>
<keyword evidence="5" id="KW-1185">Reference proteome</keyword>
<dbReference type="NCBIfam" id="TIGR01845">
    <property type="entry name" value="outer_NodT"/>
    <property type="match status" value="1"/>
</dbReference>
<accession>G8NP86</accession>
<evidence type="ECO:0000256" key="2">
    <source>
        <dbReference type="RuleBase" id="RU362097"/>
    </source>
</evidence>
<dbReference type="STRING" id="682795.AciX8_4003"/>
<dbReference type="GO" id="GO:0005886">
    <property type="term" value="C:plasma membrane"/>
    <property type="evidence" value="ECO:0007669"/>
    <property type="project" value="UniProtKB-SubCell"/>
</dbReference>
<sequence>MRNSSMWLKRTSAISAGAVLLGTLAGCNVGPKYKQPNFPAPPAYRGADEAAVSSAESLGDQQWSQVFREPELQALIKTALTNNYDLRIAAQHILEQQAQVQITRAQQFPTLGIGGTGIGAGIPALNSIGSNNSGSNSNSSLSLSSPLAEGDLSLSATWNPDFWGLYRKQTEAARDQLLSQTWAQRAVRMTLVQQVATTYIQLRSLDRQLEITKQTLGVRQDSVKLTETLENGGSVPLSDVRQAEQLLYTATSEIPQLEQQIQQQENALTLLLGANPGPVGHTDPNALTPPPQDLPTGLTTQLMARRPDIQQAEAQLKEANANIGVARAQFFPQLSLSASAGFGSDSFTNFFNAGSRTIYSIGSLTQPIFEGGKLRGQLNLSKATEQEMLLSYQKTVTGAFHDVSNALIALNKQHALRVQQEKLVDSAQDATRLARLRYQGGATAYLEVLTTDSNLFTAQLSLVTAQQGEALALVQLYSALGGGWQ</sequence>
<keyword evidence="2" id="KW-1134">Transmembrane beta strand</keyword>
<evidence type="ECO:0000256" key="3">
    <source>
        <dbReference type="SAM" id="Coils"/>
    </source>
</evidence>
<protein>
    <submittedName>
        <fullName evidence="4">RND efflux system, outer membrane lipoprotein, NodT family</fullName>
    </submittedName>
</protein>
<dbReference type="GO" id="GO:0015562">
    <property type="term" value="F:efflux transmembrane transporter activity"/>
    <property type="evidence" value="ECO:0007669"/>
    <property type="project" value="InterPro"/>
</dbReference>
<keyword evidence="3" id="KW-0175">Coiled coil</keyword>
<comment type="similarity">
    <text evidence="1 2">Belongs to the outer membrane factor (OMF) (TC 1.B.17) family.</text>
</comment>
<keyword evidence="2" id="KW-0812">Transmembrane</keyword>
<feature type="coiled-coil region" evidence="3">
    <location>
        <begin position="240"/>
        <end position="267"/>
    </location>
</feature>
<keyword evidence="2" id="KW-0564">Palmitate</keyword>
<dbReference type="HOGENOM" id="CLU_012817_13_3_0"/>
<proteinExistence type="inferred from homology"/>
<evidence type="ECO:0000313" key="5">
    <source>
        <dbReference type="Proteomes" id="UP000007113"/>
    </source>
</evidence>
<dbReference type="eggNOG" id="COG1538">
    <property type="taxonomic scope" value="Bacteria"/>
</dbReference>
<name>G8NP86_GRAMM</name>
<reference evidence="4 5" key="1">
    <citation type="submission" date="2011-11" db="EMBL/GenBank/DDBJ databases">
        <title>Complete sequence of Granulicella mallensis MP5ACTX8.</title>
        <authorList>
            <consortium name="US DOE Joint Genome Institute"/>
            <person name="Lucas S."/>
            <person name="Copeland A."/>
            <person name="Lapidus A."/>
            <person name="Cheng J.-F."/>
            <person name="Goodwin L."/>
            <person name="Pitluck S."/>
            <person name="Peters L."/>
            <person name="Lu M."/>
            <person name="Detter J.C."/>
            <person name="Han C."/>
            <person name="Tapia R."/>
            <person name="Land M."/>
            <person name="Hauser L."/>
            <person name="Kyrpides N."/>
            <person name="Ivanova N."/>
            <person name="Mikhailova N."/>
            <person name="Pagani I."/>
            <person name="Rawat S."/>
            <person name="Mannisto M."/>
            <person name="Haggblom M."/>
            <person name="Woyke T."/>
        </authorList>
    </citation>
    <scope>NUCLEOTIDE SEQUENCE [LARGE SCALE GENOMIC DNA]</scope>
    <source>
        <strain evidence="5">ATCC BAA-1857 / DSM 23137 / MP5ACTX8</strain>
    </source>
</reference>
<evidence type="ECO:0000256" key="1">
    <source>
        <dbReference type="ARBA" id="ARBA00007613"/>
    </source>
</evidence>
<dbReference type="PANTHER" id="PTHR30203:SF33">
    <property type="entry name" value="BLR4455 PROTEIN"/>
    <property type="match status" value="1"/>
</dbReference>
<dbReference type="KEGG" id="gma:AciX8_4003"/>
<dbReference type="PROSITE" id="PS51257">
    <property type="entry name" value="PROKAR_LIPOPROTEIN"/>
    <property type="match status" value="1"/>
</dbReference>
<dbReference type="Pfam" id="PF02321">
    <property type="entry name" value="OEP"/>
    <property type="match status" value="2"/>
</dbReference>
<dbReference type="Gene3D" id="1.20.1600.10">
    <property type="entry name" value="Outer membrane efflux proteins (OEP)"/>
    <property type="match status" value="1"/>
</dbReference>
<evidence type="ECO:0000313" key="4">
    <source>
        <dbReference type="EMBL" id="AEU38285.1"/>
    </source>
</evidence>
<gene>
    <name evidence="4" type="ordered locus">AciX8_4003</name>
</gene>
<dbReference type="Proteomes" id="UP000007113">
    <property type="component" value="Chromosome"/>
</dbReference>
<dbReference type="InterPro" id="IPR003423">
    <property type="entry name" value="OMP_efflux"/>
</dbReference>
<dbReference type="SUPFAM" id="SSF56954">
    <property type="entry name" value="Outer membrane efflux proteins (OEP)"/>
    <property type="match status" value="1"/>
</dbReference>
<dbReference type="InterPro" id="IPR010131">
    <property type="entry name" value="MdtP/NodT-like"/>
</dbReference>
<dbReference type="PANTHER" id="PTHR30203">
    <property type="entry name" value="OUTER MEMBRANE CATION EFFLUX PROTEIN"/>
    <property type="match status" value="1"/>
</dbReference>
<dbReference type="EMBL" id="CP003130">
    <property type="protein sequence ID" value="AEU38285.1"/>
    <property type="molecule type" value="Genomic_DNA"/>
</dbReference>
<keyword evidence="2 4" id="KW-0449">Lipoprotein</keyword>
<dbReference type="Gene3D" id="2.20.200.10">
    <property type="entry name" value="Outer membrane efflux proteins (OEP)"/>
    <property type="match status" value="1"/>
</dbReference>